<dbReference type="AlphaFoldDB" id="A0A6I4HZ69"/>
<keyword evidence="1" id="KW-0645">Protease</keyword>
<keyword evidence="1" id="KW-0378">Hydrolase</keyword>
<dbReference type="InterPro" id="IPR001478">
    <property type="entry name" value="PDZ"/>
</dbReference>
<gene>
    <name evidence="1" type="ORF">GO620_016585</name>
</gene>
<name>A0A6I4HZ69_9SPHI</name>
<dbReference type="SUPFAM" id="SSF50156">
    <property type="entry name" value="PDZ domain-like"/>
    <property type="match status" value="1"/>
</dbReference>
<organism evidence="1 2">
    <name type="scientific">Mucilaginibacter ginkgonis</name>
    <dbReference type="NCBI Taxonomy" id="2682091"/>
    <lineage>
        <taxon>Bacteria</taxon>
        <taxon>Pseudomonadati</taxon>
        <taxon>Bacteroidota</taxon>
        <taxon>Sphingobacteriia</taxon>
        <taxon>Sphingobacteriales</taxon>
        <taxon>Sphingobacteriaceae</taxon>
        <taxon>Mucilaginibacter</taxon>
    </lineage>
</organism>
<dbReference type="RefSeq" id="WP_157525014.1">
    <property type="nucleotide sequence ID" value="NZ_CP066775.1"/>
</dbReference>
<dbReference type="KEGG" id="mgik:GO620_016585"/>
<proteinExistence type="predicted"/>
<evidence type="ECO:0000313" key="1">
    <source>
        <dbReference type="EMBL" id="QQL49763.1"/>
    </source>
</evidence>
<dbReference type="GO" id="GO:0006508">
    <property type="term" value="P:proteolysis"/>
    <property type="evidence" value="ECO:0007669"/>
    <property type="project" value="UniProtKB-KW"/>
</dbReference>
<reference evidence="1 2" key="1">
    <citation type="submission" date="2020-12" db="EMBL/GenBank/DDBJ databases">
        <title>HMF7856_wgs.fasta genome submission.</title>
        <authorList>
            <person name="Kang H."/>
            <person name="Kim H."/>
            <person name="Joh K."/>
        </authorList>
    </citation>
    <scope>NUCLEOTIDE SEQUENCE [LARGE SCALE GENOMIC DNA]</scope>
    <source>
        <strain evidence="1 2">HMF7856</strain>
    </source>
</reference>
<dbReference type="GO" id="GO:0008233">
    <property type="term" value="F:peptidase activity"/>
    <property type="evidence" value="ECO:0007669"/>
    <property type="project" value="UniProtKB-KW"/>
</dbReference>
<dbReference type="Pfam" id="PF13650">
    <property type="entry name" value="Asp_protease_2"/>
    <property type="match status" value="1"/>
</dbReference>
<dbReference type="InterPro" id="IPR041489">
    <property type="entry name" value="PDZ_6"/>
</dbReference>
<dbReference type="Pfam" id="PF17820">
    <property type="entry name" value="PDZ_6"/>
    <property type="match status" value="1"/>
</dbReference>
<dbReference type="EMBL" id="CP066775">
    <property type="protein sequence ID" value="QQL49763.1"/>
    <property type="molecule type" value="Genomic_DNA"/>
</dbReference>
<dbReference type="Gene3D" id="2.40.70.10">
    <property type="entry name" value="Acid Proteases"/>
    <property type="match status" value="2"/>
</dbReference>
<protein>
    <submittedName>
        <fullName evidence="1">Aspartyl protease family protein</fullName>
    </submittedName>
</protein>
<dbReference type="InterPro" id="IPR036034">
    <property type="entry name" value="PDZ_sf"/>
</dbReference>
<keyword evidence="2" id="KW-1185">Reference proteome</keyword>
<dbReference type="InterPro" id="IPR021109">
    <property type="entry name" value="Peptidase_aspartic_dom_sf"/>
</dbReference>
<dbReference type="Gene3D" id="2.30.42.10">
    <property type="match status" value="1"/>
</dbReference>
<dbReference type="SMART" id="SM00228">
    <property type="entry name" value="PDZ"/>
    <property type="match status" value="1"/>
</dbReference>
<evidence type="ECO:0000313" key="2">
    <source>
        <dbReference type="Proteomes" id="UP000429232"/>
    </source>
</evidence>
<accession>A0A6I4HZ69</accession>
<dbReference type="Proteomes" id="UP000429232">
    <property type="component" value="Chromosome"/>
</dbReference>
<sequence>MINFTFTTGLKAQFFELPKNKKSITVPFKMVRNMVIIKTMINGKGPYNFVMDTGVGLIVITDPAIGDSVGLSKRHVKVSGLGNSTEYSATVTSGLNFNINGIVGENLSAAVLQKDRFGLSNYAGMPIHGLLGYDFFNSLAVKFSFWDSTMIVARTGAIKALRKGFKLPIIIDQNKPYATAKVQYAEYPETDAKLVVDFGAGHSLLLDNYIRNNTLPQKYIKANLGVGLTGPLEGLLSRVAMLKIGKYEFKNVITSFPIVDTAANRRSIDRDGNLGLGILKRFTLIVDYQGGFIDLKPAKDFKAAFEHDMSGLEYYGDGDDYKTIIISRVEPGSAADDIGLKKDDAIAAINFKSVADLSIEQIDSYFKSGDDRSLLLDVYRNGKRGKFILTLKKRI</sequence>
<dbReference type="PROSITE" id="PS50106">
    <property type="entry name" value="PDZ"/>
    <property type="match status" value="1"/>
</dbReference>